<reference evidence="2" key="1">
    <citation type="submission" date="2017-09" db="EMBL/GenBank/DDBJ databases">
        <title>Depth-based differentiation of microbial function through sediment-hosted aquifers and enrichment of novel symbionts in the deep terrestrial subsurface.</title>
        <authorList>
            <person name="Probst A.J."/>
            <person name="Ladd B."/>
            <person name="Jarett J.K."/>
            <person name="Geller-Mcgrath D.E."/>
            <person name="Sieber C.M.K."/>
            <person name="Emerson J.B."/>
            <person name="Anantharaman K."/>
            <person name="Thomas B.C."/>
            <person name="Malmstrom R."/>
            <person name="Stieglmeier M."/>
            <person name="Klingl A."/>
            <person name="Woyke T."/>
            <person name="Ryan C.M."/>
            <person name="Banfield J.F."/>
        </authorList>
    </citation>
    <scope>NUCLEOTIDE SEQUENCE [LARGE SCALE GENOMIC DNA]</scope>
</reference>
<evidence type="ECO:0000313" key="1">
    <source>
        <dbReference type="EMBL" id="PIS13567.1"/>
    </source>
</evidence>
<proteinExistence type="predicted"/>
<sequence length="206" mass="24112">MIISFVGMSGAGKSFWAKRLEKERGYRKYSCDELIEKELSSESALLGYKGVNDVSRWMGQPYDERYAMNSRRYLDFETKSLENSLAEIENNKNENNIVMDTTGSVVYLPPELLLKLKQLTKVVYLETPEFIVEKMINLYLADPKPVIWGDLYKPLSRENKIETLKRCYQNLLKYRLNLYDKLADTRVDYSRKEKDFTVEDLLGIIT</sequence>
<dbReference type="Proteomes" id="UP000230353">
    <property type="component" value="Unassembled WGS sequence"/>
</dbReference>
<organism evidence="1 2">
    <name type="scientific">Candidatus Tagabacteria bacterium CG09_land_8_20_14_0_10_41_14</name>
    <dbReference type="NCBI Taxonomy" id="1975021"/>
    <lineage>
        <taxon>Bacteria</taxon>
        <taxon>Candidatus Tagaibacteriota</taxon>
    </lineage>
</organism>
<gene>
    <name evidence="1" type="ORF">COT67_01140</name>
</gene>
<accession>A0A2H0WLN6</accession>
<name>A0A2H0WLN6_9BACT</name>
<dbReference type="AlphaFoldDB" id="A0A2H0WLN6"/>
<evidence type="ECO:0000313" key="2">
    <source>
        <dbReference type="Proteomes" id="UP000230353"/>
    </source>
</evidence>
<dbReference type="EMBL" id="PEZL01000015">
    <property type="protein sequence ID" value="PIS13567.1"/>
    <property type="molecule type" value="Genomic_DNA"/>
</dbReference>
<evidence type="ECO:0008006" key="3">
    <source>
        <dbReference type="Google" id="ProtNLM"/>
    </source>
</evidence>
<protein>
    <recommendedName>
        <fullName evidence="3">Shikimate kinase</fullName>
    </recommendedName>
</protein>
<dbReference type="SUPFAM" id="SSF52540">
    <property type="entry name" value="P-loop containing nucleoside triphosphate hydrolases"/>
    <property type="match status" value="1"/>
</dbReference>
<comment type="caution">
    <text evidence="1">The sequence shown here is derived from an EMBL/GenBank/DDBJ whole genome shotgun (WGS) entry which is preliminary data.</text>
</comment>
<dbReference type="Gene3D" id="3.40.50.300">
    <property type="entry name" value="P-loop containing nucleotide triphosphate hydrolases"/>
    <property type="match status" value="1"/>
</dbReference>
<dbReference type="InterPro" id="IPR027417">
    <property type="entry name" value="P-loop_NTPase"/>
</dbReference>